<sequence length="206" mass="24055">MLPTKLTLSAEERLLMMDTRFILTKNAVLQKMEALLGALSETIREQVQKWALDQTTAFVLSPKIARGEQYQELPWLMLDYPRLFTKTDTCAIRCFFWWGNYWSVTLQLAGAYLDNCREELEAFVNRNEGQENWYLSVGTDPWVHELDGDAYVKTGNIDASYWTEERSFIKLAKKIPLEQWDNIFPLLETNMISLLSMLQQTQAPKR</sequence>
<gene>
    <name evidence="1" type="ORF">BC659_2131</name>
</gene>
<dbReference type="RefSeq" id="WP_133474696.1">
    <property type="nucleotide sequence ID" value="NZ_SNWP01000011.1"/>
</dbReference>
<comment type="caution">
    <text evidence="1">The sequence shown here is derived from an EMBL/GenBank/DDBJ whole genome shotgun (WGS) entry which is preliminary data.</text>
</comment>
<name>A0A4R6IVU7_9BACT</name>
<accession>A0A4R6IVU7</accession>
<dbReference type="Proteomes" id="UP000295741">
    <property type="component" value="Unassembled WGS sequence"/>
</dbReference>
<proteinExistence type="predicted"/>
<dbReference type="AlphaFoldDB" id="A0A4R6IVU7"/>
<keyword evidence="2" id="KW-1185">Reference proteome</keyword>
<protein>
    <submittedName>
        <fullName evidence="1">Uncharacterized protein</fullName>
    </submittedName>
</protein>
<dbReference type="OrthoDB" id="2575320at2"/>
<dbReference type="EMBL" id="SNWP01000011">
    <property type="protein sequence ID" value="TDO26819.1"/>
    <property type="molecule type" value="Genomic_DNA"/>
</dbReference>
<evidence type="ECO:0000313" key="1">
    <source>
        <dbReference type="EMBL" id="TDO26819.1"/>
    </source>
</evidence>
<reference evidence="1 2" key="1">
    <citation type="submission" date="2019-03" db="EMBL/GenBank/DDBJ databases">
        <title>Genomic Encyclopedia of Archaeal and Bacterial Type Strains, Phase II (KMG-II): from individual species to whole genera.</title>
        <authorList>
            <person name="Goeker M."/>
        </authorList>
    </citation>
    <scope>NUCLEOTIDE SEQUENCE [LARGE SCALE GENOMIC DNA]</scope>
    <source>
        <strain evidence="1 2">DSM 28323</strain>
    </source>
</reference>
<evidence type="ECO:0000313" key="2">
    <source>
        <dbReference type="Proteomes" id="UP000295741"/>
    </source>
</evidence>
<organism evidence="1 2">
    <name type="scientific">Sediminibacterium goheungense</name>
    <dbReference type="NCBI Taxonomy" id="1086393"/>
    <lineage>
        <taxon>Bacteria</taxon>
        <taxon>Pseudomonadati</taxon>
        <taxon>Bacteroidota</taxon>
        <taxon>Chitinophagia</taxon>
        <taxon>Chitinophagales</taxon>
        <taxon>Chitinophagaceae</taxon>
        <taxon>Sediminibacterium</taxon>
    </lineage>
</organism>